<sequence length="115" mass="12257">MLVLHGLCTTDGVLALWAEDSGLPARSESTRRDAPHPFAATAESLAGALDQETVKAATRTLLLPSFSSGPMASPELVRDPLSAGRAQRGKVQLRPWGVPTVRFVTRPELGAEVRL</sequence>
<comment type="caution">
    <text evidence="1">The sequence shown here is derived from an EMBL/GenBank/DDBJ whole genome shotgun (WGS) entry which is preliminary data.</text>
</comment>
<keyword evidence="1" id="KW-0547">Nucleotide-binding</keyword>
<protein>
    <submittedName>
        <fullName evidence="1">ATP-dependent helicase</fullName>
    </submittedName>
</protein>
<accession>A0ABX1FYV9</accession>
<proteinExistence type="predicted"/>
<keyword evidence="1" id="KW-0067">ATP-binding</keyword>
<dbReference type="EMBL" id="VSRL01000487">
    <property type="protein sequence ID" value="NKE63995.1"/>
    <property type="molecule type" value="Genomic_DNA"/>
</dbReference>
<evidence type="ECO:0000313" key="1">
    <source>
        <dbReference type="EMBL" id="NKE63995.1"/>
    </source>
</evidence>
<keyword evidence="1" id="KW-0378">Hydrolase</keyword>
<keyword evidence="2" id="KW-1185">Reference proteome</keyword>
<reference evidence="1 2" key="1">
    <citation type="submission" date="2019-08" db="EMBL/GenBank/DDBJ databases">
        <title>Lentzea from Indian Himalayas.</title>
        <authorList>
            <person name="Mandal S."/>
            <person name="Mallick Gupta A."/>
            <person name="Maiti P.K."/>
            <person name="Sarkar J."/>
            <person name="Mandal S."/>
        </authorList>
    </citation>
    <scope>NUCLEOTIDE SEQUENCE [LARGE SCALE GENOMIC DNA]</scope>
    <source>
        <strain evidence="1 2">PSKA42</strain>
    </source>
</reference>
<dbReference type="GO" id="GO:0004386">
    <property type="term" value="F:helicase activity"/>
    <property type="evidence" value="ECO:0007669"/>
    <property type="project" value="UniProtKB-KW"/>
</dbReference>
<dbReference type="Proteomes" id="UP001515943">
    <property type="component" value="Unassembled WGS sequence"/>
</dbReference>
<name>A0ABX1FYV9_9PSEU</name>
<organism evidence="1 2">
    <name type="scientific">Lentzea indica</name>
    <dbReference type="NCBI Taxonomy" id="2604800"/>
    <lineage>
        <taxon>Bacteria</taxon>
        <taxon>Bacillati</taxon>
        <taxon>Actinomycetota</taxon>
        <taxon>Actinomycetes</taxon>
        <taxon>Pseudonocardiales</taxon>
        <taxon>Pseudonocardiaceae</taxon>
        <taxon>Lentzea</taxon>
    </lineage>
</organism>
<feature type="non-terminal residue" evidence="1">
    <location>
        <position position="115"/>
    </location>
</feature>
<evidence type="ECO:0000313" key="2">
    <source>
        <dbReference type="Proteomes" id="UP001515943"/>
    </source>
</evidence>
<keyword evidence="1" id="KW-0347">Helicase</keyword>
<gene>
    <name evidence="1" type="ORF">FXN61_47800</name>
</gene>